<keyword evidence="3" id="KW-1185">Reference proteome</keyword>
<feature type="compositionally biased region" description="Basic and acidic residues" evidence="1">
    <location>
        <begin position="51"/>
        <end position="67"/>
    </location>
</feature>
<gene>
    <name evidence="2" type="ORF">SAMN04489867_1587</name>
</gene>
<proteinExistence type="predicted"/>
<reference evidence="3" key="1">
    <citation type="submission" date="2016-10" db="EMBL/GenBank/DDBJ databases">
        <authorList>
            <person name="Varghese N."/>
            <person name="Submissions S."/>
        </authorList>
    </citation>
    <scope>NUCLEOTIDE SEQUENCE [LARGE SCALE GENOMIC DNA]</scope>
    <source>
        <strain evidence="3">DSM 22329</strain>
    </source>
</reference>
<feature type="region of interest" description="Disordered" evidence="1">
    <location>
        <begin position="15"/>
        <end position="67"/>
    </location>
</feature>
<feature type="compositionally biased region" description="Basic and acidic residues" evidence="1">
    <location>
        <begin position="15"/>
        <end position="38"/>
    </location>
</feature>
<dbReference type="STRING" id="443156.SAMN04489867_1587"/>
<dbReference type="Proteomes" id="UP000199077">
    <property type="component" value="Chromosome I"/>
</dbReference>
<dbReference type="EMBL" id="LT629711">
    <property type="protein sequence ID" value="SDP16028.1"/>
    <property type="molecule type" value="Genomic_DNA"/>
</dbReference>
<evidence type="ECO:0000256" key="1">
    <source>
        <dbReference type="SAM" id="MobiDB-lite"/>
    </source>
</evidence>
<dbReference type="Pfam" id="PF14013">
    <property type="entry name" value="MT0933_antitox"/>
    <property type="match status" value="1"/>
</dbReference>
<evidence type="ECO:0000313" key="3">
    <source>
        <dbReference type="Proteomes" id="UP000199077"/>
    </source>
</evidence>
<sequence length="67" mass="7091">MGMFDNIKDKAEALVDSQGERVGEGLDKAGDFIDDRTGGKYSEQIDTGGGRAKDALDGLDGKDDDIP</sequence>
<dbReference type="InterPro" id="IPR028037">
    <property type="entry name" value="Antitoxin_Rv0909/MT0933"/>
</dbReference>
<dbReference type="AlphaFoldDB" id="A0A1H0QH88"/>
<protein>
    <submittedName>
        <fullName evidence="2">MT0933-like antitoxin protein</fullName>
    </submittedName>
</protein>
<organism evidence="2 3">
    <name type="scientific">Pedococcus dokdonensis</name>
    <dbReference type="NCBI Taxonomy" id="443156"/>
    <lineage>
        <taxon>Bacteria</taxon>
        <taxon>Bacillati</taxon>
        <taxon>Actinomycetota</taxon>
        <taxon>Actinomycetes</taxon>
        <taxon>Micrococcales</taxon>
        <taxon>Intrasporangiaceae</taxon>
        <taxon>Pedococcus</taxon>
    </lineage>
</organism>
<evidence type="ECO:0000313" key="2">
    <source>
        <dbReference type="EMBL" id="SDP16028.1"/>
    </source>
</evidence>
<dbReference type="RefSeq" id="WP_172829369.1">
    <property type="nucleotide sequence ID" value="NZ_LT629711.1"/>
</dbReference>
<name>A0A1H0QH88_9MICO</name>
<accession>A0A1H0QH88</accession>